<keyword evidence="2 9" id="KW-0489">Methyltransferase</keyword>
<dbReference type="GO" id="GO:0000049">
    <property type="term" value="F:tRNA binding"/>
    <property type="evidence" value="ECO:0007669"/>
    <property type="project" value="UniProtKB-UniRule"/>
</dbReference>
<dbReference type="InterPro" id="IPR002905">
    <property type="entry name" value="Trm1"/>
</dbReference>
<dbReference type="PROSITE" id="PS51626">
    <property type="entry name" value="SAM_MT_TRM1"/>
    <property type="match status" value="1"/>
</dbReference>
<dbReference type="EC" id="2.1.1.216" evidence="7 9"/>
<evidence type="ECO:0000256" key="2">
    <source>
        <dbReference type="ARBA" id="ARBA00022603"/>
    </source>
</evidence>
<evidence type="ECO:0000313" key="12">
    <source>
        <dbReference type="Proteomes" id="UP000051952"/>
    </source>
</evidence>
<evidence type="ECO:0000256" key="3">
    <source>
        <dbReference type="ARBA" id="ARBA00022679"/>
    </source>
</evidence>
<comment type="catalytic activity">
    <reaction evidence="8 9">
        <text>guanosine(26) in tRNA + 2 S-adenosyl-L-methionine = N(2)-dimethylguanosine(26) in tRNA + 2 S-adenosyl-L-homocysteine + 2 H(+)</text>
        <dbReference type="Rhea" id="RHEA:43140"/>
        <dbReference type="Rhea" id="RHEA-COMP:10359"/>
        <dbReference type="Rhea" id="RHEA-COMP:10360"/>
        <dbReference type="ChEBI" id="CHEBI:15378"/>
        <dbReference type="ChEBI" id="CHEBI:57856"/>
        <dbReference type="ChEBI" id="CHEBI:59789"/>
        <dbReference type="ChEBI" id="CHEBI:74269"/>
        <dbReference type="ChEBI" id="CHEBI:74513"/>
        <dbReference type="EC" id="2.1.1.216"/>
    </reaction>
</comment>
<dbReference type="Pfam" id="PF02005">
    <property type="entry name" value="TRM"/>
    <property type="match status" value="2"/>
</dbReference>
<evidence type="ECO:0000256" key="1">
    <source>
        <dbReference type="ARBA" id="ARBA00022555"/>
    </source>
</evidence>
<evidence type="ECO:0000256" key="9">
    <source>
        <dbReference type="PROSITE-ProRule" id="PRU00958"/>
    </source>
</evidence>
<keyword evidence="3 9" id="KW-0808">Transferase</keyword>
<dbReference type="EMBL" id="CYKH01000224">
    <property type="protein sequence ID" value="CUF00217.1"/>
    <property type="molecule type" value="Genomic_DNA"/>
</dbReference>
<evidence type="ECO:0000256" key="5">
    <source>
        <dbReference type="ARBA" id="ARBA00022694"/>
    </source>
</evidence>
<organism evidence="11 12">
    <name type="scientific">Bodo saltans</name>
    <name type="common">Flagellated protozoan</name>
    <dbReference type="NCBI Taxonomy" id="75058"/>
    <lineage>
        <taxon>Eukaryota</taxon>
        <taxon>Discoba</taxon>
        <taxon>Euglenozoa</taxon>
        <taxon>Kinetoplastea</taxon>
        <taxon>Metakinetoplastina</taxon>
        <taxon>Eubodonida</taxon>
        <taxon>Bodonidae</taxon>
        <taxon>Bodo</taxon>
    </lineage>
</organism>
<comment type="similarity">
    <text evidence="9">Belongs to the class I-like SAM-binding methyltransferase superfamily. Trm1 family.</text>
</comment>
<proteinExistence type="inferred from homology"/>
<keyword evidence="6 9" id="KW-0694">RNA-binding</keyword>
<protein>
    <recommendedName>
        <fullName evidence="7 9">tRNA (guanine(26)-N(2))-dimethyltransferase</fullName>
        <ecNumber evidence="7 9">2.1.1.216</ecNumber>
    </recommendedName>
</protein>
<sequence>MSGRFSLAGLDDEAPIPQGFEKVVEGFAAVLFPPAAVKKAASAPKVQDEEAGVDGDDQSIFYNPAQVVNRDLSICAIEAFSRLRVTEHPRKGGTGTNGITILEALSATGLRALRYWKEITGVKYIIANDLDKDAVQCIARNCAFNDAPIVQPTLTQNITDEDVLSGGGVICNHDDAIHLMQRLAMVGGPHSPGRMALIPPTTDPATPPSPQPLLQQELIDVVDLDPYGTASPFLDSAFSCIKEGGLMLVTSTDSPILCGNYPDTCHAKYNSLMMKPDACHEVAVRILLAAAERAANKHKKYIVPLISLHIDFYIRVFFRVYTQAAETKLATAKLAHVAHCTRCPAFWVTPIGRVRLSRKEFKKRRRNGEATGDEAVAEESTNDAETATNKRTDIEPPTVYPATPNRAEPFKVSCPTIETWLPSGTDNHCPCCGGHISIGGPIYAAPTQNTEFLEKLLAVVDERAADDKITATDRVRGLILAAKDELQEAPLFYSLPEMSSFVKVRCPPTPIIVGALTRLGYKFSQVHCHRSGIKTTCPPTMLMRALLAYKETDEGREEPQGGNVASTSDAAESTVVAVDPAEAQRKLERAAKKKEAQEQQAHCILTPLAGLDFSYDRKYDFRSQATGISKFIPNAPGWGPKRRHQGVAE</sequence>
<feature type="compositionally biased region" description="Acidic residues" evidence="10">
    <location>
        <begin position="371"/>
        <end position="382"/>
    </location>
</feature>
<evidence type="ECO:0000256" key="8">
    <source>
        <dbReference type="ARBA" id="ARBA00051897"/>
    </source>
</evidence>
<evidence type="ECO:0000256" key="4">
    <source>
        <dbReference type="ARBA" id="ARBA00022691"/>
    </source>
</evidence>
<dbReference type="Gene3D" id="3.40.50.150">
    <property type="entry name" value="Vaccinia Virus protein VP39"/>
    <property type="match status" value="1"/>
</dbReference>
<keyword evidence="12" id="KW-1185">Reference proteome</keyword>
<keyword evidence="1 9" id="KW-0820">tRNA-binding</keyword>
<dbReference type="PANTHER" id="PTHR10631:SF3">
    <property type="entry name" value="TRNA (GUANINE(26)-N(2))-DIMETHYLTRANSFERASE"/>
    <property type="match status" value="1"/>
</dbReference>
<keyword evidence="5 9" id="KW-0819">tRNA processing</keyword>
<dbReference type="InterPro" id="IPR042296">
    <property type="entry name" value="tRNA_met_Trm1_C"/>
</dbReference>
<evidence type="ECO:0000256" key="10">
    <source>
        <dbReference type="SAM" id="MobiDB-lite"/>
    </source>
</evidence>
<dbReference type="GO" id="GO:0002940">
    <property type="term" value="P:tRNA N2-guanine methylation"/>
    <property type="evidence" value="ECO:0007669"/>
    <property type="project" value="TreeGrafter"/>
</dbReference>
<dbReference type="AlphaFoldDB" id="A0A0S4IT52"/>
<dbReference type="PANTHER" id="PTHR10631">
    <property type="entry name" value="N 2 ,N 2 -DIMETHYLGUANOSINE TRNA METHYLTRANSFERASE"/>
    <property type="match status" value="1"/>
</dbReference>
<feature type="region of interest" description="Disordered" evidence="10">
    <location>
        <begin position="361"/>
        <end position="402"/>
    </location>
</feature>
<dbReference type="OrthoDB" id="6349953at2759"/>
<dbReference type="Gene3D" id="3.30.56.70">
    <property type="entry name" value="N2,N2-dimethylguanosine tRNA methyltransferase, C-terminal domain"/>
    <property type="match status" value="1"/>
</dbReference>
<evidence type="ECO:0000313" key="11">
    <source>
        <dbReference type="EMBL" id="CUF00217.1"/>
    </source>
</evidence>
<dbReference type="GO" id="GO:0160104">
    <property type="term" value="F:tRNA (guanine(26)-N2)-dimethyltransferase activity"/>
    <property type="evidence" value="ECO:0007669"/>
    <property type="project" value="UniProtKB-UniRule"/>
</dbReference>
<dbReference type="InterPro" id="IPR029063">
    <property type="entry name" value="SAM-dependent_MTases_sf"/>
</dbReference>
<dbReference type="VEuPathDB" id="TriTrypDB:BSAL_58105"/>
<dbReference type="GO" id="GO:0005634">
    <property type="term" value="C:nucleus"/>
    <property type="evidence" value="ECO:0007669"/>
    <property type="project" value="TreeGrafter"/>
</dbReference>
<feature type="region of interest" description="Disordered" evidence="10">
    <location>
        <begin position="552"/>
        <end position="578"/>
    </location>
</feature>
<dbReference type="SUPFAM" id="SSF53335">
    <property type="entry name" value="S-adenosyl-L-methionine-dependent methyltransferases"/>
    <property type="match status" value="1"/>
</dbReference>
<reference evidence="12" key="1">
    <citation type="submission" date="2015-09" db="EMBL/GenBank/DDBJ databases">
        <authorList>
            <consortium name="Pathogen Informatics"/>
        </authorList>
    </citation>
    <scope>NUCLEOTIDE SEQUENCE [LARGE SCALE GENOMIC DNA]</scope>
    <source>
        <strain evidence="12">Lake Konstanz</strain>
    </source>
</reference>
<name>A0A0S4IT52_BODSA</name>
<dbReference type="OMA" id="MKCCHEM"/>
<gene>
    <name evidence="11" type="ORF">BSAL_58105</name>
</gene>
<keyword evidence="4 9" id="KW-0949">S-adenosyl-L-methionine</keyword>
<evidence type="ECO:0000256" key="7">
    <source>
        <dbReference type="ARBA" id="ARBA00039099"/>
    </source>
</evidence>
<dbReference type="Proteomes" id="UP000051952">
    <property type="component" value="Unassembled WGS sequence"/>
</dbReference>
<accession>A0A0S4IT52</accession>
<evidence type="ECO:0000256" key="6">
    <source>
        <dbReference type="ARBA" id="ARBA00022884"/>
    </source>
</evidence>